<dbReference type="GO" id="GO:0006412">
    <property type="term" value="P:translation"/>
    <property type="evidence" value="ECO:0007669"/>
    <property type="project" value="UniProtKB-UniRule"/>
</dbReference>
<keyword evidence="14" id="KW-1185">Reference proteome</keyword>
<comment type="caution">
    <text evidence="13">The sequence shown here is derived from an EMBL/GenBank/DDBJ whole genome shotgun (WGS) entry which is preliminary data.</text>
</comment>
<evidence type="ECO:0000313" key="13">
    <source>
        <dbReference type="EMBL" id="MTD13083.1"/>
    </source>
</evidence>
<evidence type="ECO:0000256" key="6">
    <source>
        <dbReference type="ARBA" id="ARBA00022840"/>
    </source>
</evidence>
<dbReference type="PANTHER" id="PTHR11659:SF0">
    <property type="entry name" value="GLUTAMYL-TRNA(GLN) AMIDOTRANSFERASE SUBUNIT B, MITOCHONDRIAL"/>
    <property type="match status" value="1"/>
</dbReference>
<dbReference type="InterPro" id="IPR023168">
    <property type="entry name" value="GatB_Yqey_C_2"/>
</dbReference>
<evidence type="ECO:0000256" key="1">
    <source>
        <dbReference type="ARBA" id="ARBA00005306"/>
    </source>
</evidence>
<dbReference type="Gene3D" id="1.10.10.410">
    <property type="match status" value="1"/>
</dbReference>
<dbReference type="PANTHER" id="PTHR11659">
    <property type="entry name" value="GLUTAMYL-TRNA GLN AMIDOTRANSFERASE SUBUNIT B MITOCHONDRIAL AND PROKARYOTIC PET112-RELATED"/>
    <property type="match status" value="1"/>
</dbReference>
<dbReference type="Pfam" id="PF02637">
    <property type="entry name" value="GatB_Yqey"/>
    <property type="match status" value="1"/>
</dbReference>
<dbReference type="Pfam" id="PF02934">
    <property type="entry name" value="GatB_N"/>
    <property type="match status" value="1"/>
</dbReference>
<evidence type="ECO:0000256" key="8">
    <source>
        <dbReference type="ARBA" id="ARBA00024799"/>
    </source>
</evidence>
<dbReference type="InterPro" id="IPR017958">
    <property type="entry name" value="Gln-tRNA_amidoTrfase_suB_CS"/>
</dbReference>
<dbReference type="GO" id="GO:0016740">
    <property type="term" value="F:transferase activity"/>
    <property type="evidence" value="ECO:0007669"/>
    <property type="project" value="UniProtKB-KW"/>
</dbReference>
<evidence type="ECO:0000256" key="10">
    <source>
        <dbReference type="ARBA" id="ARBA00047913"/>
    </source>
</evidence>
<feature type="domain" description="Asn/Gln amidotransferase" evidence="12">
    <location>
        <begin position="355"/>
        <end position="502"/>
    </location>
</feature>
<protein>
    <recommendedName>
        <fullName evidence="3 11">Aspartyl/glutamyl-tRNA(Asn/Gln) amidotransferase subunit B</fullName>
        <shortName evidence="11">Asp/Glu-ADT subunit B</shortName>
        <ecNumber evidence="11">6.3.5.-</ecNumber>
    </recommendedName>
</protein>
<dbReference type="InterPro" id="IPR018027">
    <property type="entry name" value="Asn/Gln_amidotransferase"/>
</dbReference>
<gene>
    <name evidence="11 13" type="primary">gatB</name>
    <name evidence="13" type="ORF">GIS00_03865</name>
</gene>
<evidence type="ECO:0000256" key="2">
    <source>
        <dbReference type="ARBA" id="ARBA00011123"/>
    </source>
</evidence>
<dbReference type="HAMAP" id="MF_00121">
    <property type="entry name" value="GatB"/>
    <property type="match status" value="1"/>
</dbReference>
<dbReference type="EMBL" id="WLYK01000001">
    <property type="protein sequence ID" value="MTD13083.1"/>
    <property type="molecule type" value="Genomic_DNA"/>
</dbReference>
<evidence type="ECO:0000256" key="3">
    <source>
        <dbReference type="ARBA" id="ARBA00016923"/>
    </source>
</evidence>
<dbReference type="PROSITE" id="PS01234">
    <property type="entry name" value="GATB"/>
    <property type="match status" value="1"/>
</dbReference>
<dbReference type="NCBIfam" id="TIGR00133">
    <property type="entry name" value="gatB"/>
    <property type="match status" value="1"/>
</dbReference>
<dbReference type="NCBIfam" id="NF004013">
    <property type="entry name" value="PRK05477.1-3"/>
    <property type="match status" value="1"/>
</dbReference>
<keyword evidence="5 11" id="KW-0547">Nucleotide-binding</keyword>
<evidence type="ECO:0000256" key="5">
    <source>
        <dbReference type="ARBA" id="ARBA00022741"/>
    </source>
</evidence>
<dbReference type="InterPro" id="IPR004413">
    <property type="entry name" value="GatB"/>
</dbReference>
<proteinExistence type="inferred from homology"/>
<keyword evidence="13" id="KW-0808">Transferase</keyword>
<evidence type="ECO:0000256" key="11">
    <source>
        <dbReference type="HAMAP-Rule" id="MF_00121"/>
    </source>
</evidence>
<comment type="similarity">
    <text evidence="1 11">Belongs to the GatB/GatE family. GatB subfamily.</text>
</comment>
<dbReference type="SUPFAM" id="SSF89095">
    <property type="entry name" value="GatB/YqeY motif"/>
    <property type="match status" value="1"/>
</dbReference>
<dbReference type="SMART" id="SM00845">
    <property type="entry name" value="GatB_Yqey"/>
    <property type="match status" value="1"/>
</dbReference>
<evidence type="ECO:0000256" key="4">
    <source>
        <dbReference type="ARBA" id="ARBA00022598"/>
    </source>
</evidence>
<evidence type="ECO:0000256" key="7">
    <source>
        <dbReference type="ARBA" id="ARBA00022917"/>
    </source>
</evidence>
<organism evidence="13 14">
    <name type="scientific">Nakamurella alba</name>
    <dbReference type="NCBI Taxonomy" id="2665158"/>
    <lineage>
        <taxon>Bacteria</taxon>
        <taxon>Bacillati</taxon>
        <taxon>Actinomycetota</taxon>
        <taxon>Actinomycetes</taxon>
        <taxon>Nakamurellales</taxon>
        <taxon>Nakamurellaceae</taxon>
        <taxon>Nakamurella</taxon>
    </lineage>
</organism>
<evidence type="ECO:0000313" key="14">
    <source>
        <dbReference type="Proteomes" id="UP000460221"/>
    </source>
</evidence>
<dbReference type="InterPro" id="IPR017959">
    <property type="entry name" value="Asn/Gln-tRNA_amidoTrfase_suB/E"/>
</dbReference>
<evidence type="ECO:0000259" key="12">
    <source>
        <dbReference type="SMART" id="SM00845"/>
    </source>
</evidence>
<dbReference type="InterPro" id="IPR003789">
    <property type="entry name" value="Asn/Gln_tRNA_amidoTrase-B-like"/>
</dbReference>
<dbReference type="SUPFAM" id="SSF55931">
    <property type="entry name" value="Glutamine synthetase/guanido kinase"/>
    <property type="match status" value="1"/>
</dbReference>
<evidence type="ECO:0000256" key="9">
    <source>
        <dbReference type="ARBA" id="ARBA00047380"/>
    </source>
</evidence>
<sequence length="506" mass="53994">MTASVTDLVDYDEAIEKYDPVLGLEVHVELGTVSKMFCGCSTTFGAPPNTQVCPTCLALPGAMPVINEKAVEFAVRIGLALNCSIASWCRFARKNYFYPDMPKNFQTSQYDEPIAFGGYLDVELDDGSGETIRIEIERAHMEEDTGKSTHVGGATGRIHGAEYSLLDYNRAGVPLVEIVTKPVTGTRASAPVVARSYVRALRDLLASLGVSDVRMDQGSLRCDANVSLTPAGNPVFGTRTETKNVNSLRSVERAVRYEISRQAGVLDAGGTVIQETRHFDESTGSTRSGRVKETAEDYRYFPEPDLVPLAPEAVWVEQIRASLPELPWVRRARLQSDWGFTDLEMRDLVAADAVGLVEGTVAAGATPTEARSWWTAYLGQQANTLGVPLTELPITPQQLATVIGMVNGGSLTVKLARQVVDGVLAGEGEPDAVVQARGLAVVSDDSALQAAVDEALAAQPDVADKIRSGKVQAVGAVVGAVMKATRGKADAAKVRALVLSTLGVEG</sequence>
<dbReference type="NCBIfam" id="NF004012">
    <property type="entry name" value="PRK05477.1-2"/>
    <property type="match status" value="1"/>
</dbReference>
<comment type="catalytic activity">
    <reaction evidence="9 11">
        <text>L-aspartyl-tRNA(Asn) + L-glutamine + ATP + H2O = L-asparaginyl-tRNA(Asn) + L-glutamate + ADP + phosphate + 2 H(+)</text>
        <dbReference type="Rhea" id="RHEA:14513"/>
        <dbReference type="Rhea" id="RHEA-COMP:9674"/>
        <dbReference type="Rhea" id="RHEA-COMP:9677"/>
        <dbReference type="ChEBI" id="CHEBI:15377"/>
        <dbReference type="ChEBI" id="CHEBI:15378"/>
        <dbReference type="ChEBI" id="CHEBI:29985"/>
        <dbReference type="ChEBI" id="CHEBI:30616"/>
        <dbReference type="ChEBI" id="CHEBI:43474"/>
        <dbReference type="ChEBI" id="CHEBI:58359"/>
        <dbReference type="ChEBI" id="CHEBI:78515"/>
        <dbReference type="ChEBI" id="CHEBI:78516"/>
        <dbReference type="ChEBI" id="CHEBI:456216"/>
    </reaction>
</comment>
<keyword evidence="7 11" id="KW-0648">Protein biosynthesis</keyword>
<name>A0A7K1FIK1_9ACTN</name>
<dbReference type="Proteomes" id="UP000460221">
    <property type="component" value="Unassembled WGS sequence"/>
</dbReference>
<keyword evidence="6 11" id="KW-0067">ATP-binding</keyword>
<accession>A0A7K1FIK1</accession>
<dbReference type="RefSeq" id="WP_154767022.1">
    <property type="nucleotide sequence ID" value="NZ_WLYK01000001.1"/>
</dbReference>
<comment type="function">
    <text evidence="8 11">Allows the formation of correctly charged Asn-tRNA(Asn) or Gln-tRNA(Gln) through the transamidation of misacylated Asp-tRNA(Asn) or Glu-tRNA(Gln) in organisms which lack either or both of asparaginyl-tRNA or glutaminyl-tRNA synthetases. The reaction takes place in the presence of glutamine and ATP through an activated phospho-Asp-tRNA(Asn) or phospho-Glu-tRNA(Gln).</text>
</comment>
<comment type="subunit">
    <text evidence="2 11">Heterotrimer of A, B and C subunits.</text>
</comment>
<keyword evidence="4 11" id="KW-0436">Ligase</keyword>
<comment type="catalytic activity">
    <reaction evidence="10 11">
        <text>L-glutamyl-tRNA(Gln) + L-glutamine + ATP + H2O = L-glutaminyl-tRNA(Gln) + L-glutamate + ADP + phosphate + H(+)</text>
        <dbReference type="Rhea" id="RHEA:17521"/>
        <dbReference type="Rhea" id="RHEA-COMP:9681"/>
        <dbReference type="Rhea" id="RHEA-COMP:9684"/>
        <dbReference type="ChEBI" id="CHEBI:15377"/>
        <dbReference type="ChEBI" id="CHEBI:15378"/>
        <dbReference type="ChEBI" id="CHEBI:29985"/>
        <dbReference type="ChEBI" id="CHEBI:30616"/>
        <dbReference type="ChEBI" id="CHEBI:43474"/>
        <dbReference type="ChEBI" id="CHEBI:58359"/>
        <dbReference type="ChEBI" id="CHEBI:78520"/>
        <dbReference type="ChEBI" id="CHEBI:78521"/>
        <dbReference type="ChEBI" id="CHEBI:456216"/>
    </reaction>
</comment>
<reference evidence="13 14" key="1">
    <citation type="submission" date="2019-11" db="EMBL/GenBank/DDBJ databases">
        <authorList>
            <person name="Jiang L.-Q."/>
        </authorList>
    </citation>
    <scope>NUCLEOTIDE SEQUENCE [LARGE SCALE GENOMIC DNA]</scope>
    <source>
        <strain evidence="13 14">YIM 132087</strain>
    </source>
</reference>
<dbReference type="NCBIfam" id="NF004014">
    <property type="entry name" value="PRK05477.1-4"/>
    <property type="match status" value="1"/>
</dbReference>
<dbReference type="GO" id="GO:0070681">
    <property type="term" value="P:glutaminyl-tRNAGln biosynthesis via transamidation"/>
    <property type="evidence" value="ECO:0007669"/>
    <property type="project" value="TreeGrafter"/>
</dbReference>
<dbReference type="AlphaFoldDB" id="A0A7K1FIK1"/>
<dbReference type="GO" id="GO:0050567">
    <property type="term" value="F:glutaminyl-tRNA synthase (glutamine-hydrolyzing) activity"/>
    <property type="evidence" value="ECO:0007669"/>
    <property type="project" value="UniProtKB-UniRule"/>
</dbReference>
<dbReference type="GO" id="GO:0005524">
    <property type="term" value="F:ATP binding"/>
    <property type="evidence" value="ECO:0007669"/>
    <property type="project" value="UniProtKB-KW"/>
</dbReference>
<dbReference type="InterPro" id="IPR006075">
    <property type="entry name" value="Asn/Gln-tRNA_Trfase_suB/E_cat"/>
</dbReference>
<dbReference type="FunFam" id="1.10.10.410:FF:000002">
    <property type="entry name" value="Aspartyl/glutamyl-tRNA(Asn/Gln) amidotransferase subunit B"/>
    <property type="match status" value="1"/>
</dbReference>
<dbReference type="InterPro" id="IPR014746">
    <property type="entry name" value="Gln_synth/guanido_kin_cat_dom"/>
</dbReference>
<dbReference type="EC" id="6.3.5.-" evidence="11"/>